<accession>A0A6A4QHT9</accession>
<comment type="caution">
    <text evidence="1">The sequence shown here is derived from an EMBL/GenBank/DDBJ whole genome shotgun (WGS) entry which is preliminary data.</text>
</comment>
<organism evidence="1 2">
    <name type="scientific">Lupinus albus</name>
    <name type="common">White lupine</name>
    <name type="synonym">Lupinus termis</name>
    <dbReference type="NCBI Taxonomy" id="3870"/>
    <lineage>
        <taxon>Eukaryota</taxon>
        <taxon>Viridiplantae</taxon>
        <taxon>Streptophyta</taxon>
        <taxon>Embryophyta</taxon>
        <taxon>Tracheophyta</taxon>
        <taxon>Spermatophyta</taxon>
        <taxon>Magnoliopsida</taxon>
        <taxon>eudicotyledons</taxon>
        <taxon>Gunneridae</taxon>
        <taxon>Pentapetalae</taxon>
        <taxon>rosids</taxon>
        <taxon>fabids</taxon>
        <taxon>Fabales</taxon>
        <taxon>Fabaceae</taxon>
        <taxon>Papilionoideae</taxon>
        <taxon>50 kb inversion clade</taxon>
        <taxon>genistoids sensu lato</taxon>
        <taxon>core genistoids</taxon>
        <taxon>Genisteae</taxon>
        <taxon>Lupinus</taxon>
    </lineage>
</organism>
<dbReference type="Proteomes" id="UP000447434">
    <property type="component" value="Chromosome 5"/>
</dbReference>
<protein>
    <submittedName>
        <fullName evidence="1">Uncharacterized protein</fullName>
    </submittedName>
</protein>
<evidence type="ECO:0000313" key="1">
    <source>
        <dbReference type="EMBL" id="KAE9613283.1"/>
    </source>
</evidence>
<proteinExistence type="predicted"/>
<dbReference type="EMBL" id="WOCE01000005">
    <property type="protein sequence ID" value="KAE9613283.1"/>
    <property type="molecule type" value="Genomic_DNA"/>
</dbReference>
<keyword evidence="2" id="KW-1185">Reference proteome</keyword>
<sequence>MIHMAVGNPNYKRLMLDVKSNGCMESKTRLVCLCNGAFLLRMGMMETEPIQF</sequence>
<dbReference type="AlphaFoldDB" id="A0A6A4QHT9"/>
<name>A0A6A4QHT9_LUPAL</name>
<reference evidence="2" key="1">
    <citation type="journal article" date="2020" name="Nat. Commun.">
        <title>Genome sequence of the cluster root forming white lupin.</title>
        <authorList>
            <person name="Hufnagel B."/>
            <person name="Marques A."/>
            <person name="Soriano A."/>
            <person name="Marques L."/>
            <person name="Divol F."/>
            <person name="Doumas P."/>
            <person name="Sallet E."/>
            <person name="Mancinotti D."/>
            <person name="Carrere S."/>
            <person name="Marande W."/>
            <person name="Arribat S."/>
            <person name="Keller J."/>
            <person name="Huneau C."/>
            <person name="Blein T."/>
            <person name="Aime D."/>
            <person name="Laguerre M."/>
            <person name="Taylor J."/>
            <person name="Schubert V."/>
            <person name="Nelson M."/>
            <person name="Geu-Flores F."/>
            <person name="Crespi M."/>
            <person name="Gallardo-Guerrero K."/>
            <person name="Delaux P.-M."/>
            <person name="Salse J."/>
            <person name="Berges H."/>
            <person name="Guyot R."/>
            <person name="Gouzy J."/>
            <person name="Peret B."/>
        </authorList>
    </citation>
    <scope>NUCLEOTIDE SEQUENCE [LARGE SCALE GENOMIC DNA]</scope>
    <source>
        <strain evidence="2">cv. Amiga</strain>
    </source>
</reference>
<gene>
    <name evidence="1" type="ORF">Lalb_Chr05g0215851</name>
</gene>
<evidence type="ECO:0000313" key="2">
    <source>
        <dbReference type="Proteomes" id="UP000447434"/>
    </source>
</evidence>